<feature type="transmembrane region" description="Helical" evidence="1">
    <location>
        <begin position="28"/>
        <end position="51"/>
    </location>
</feature>
<dbReference type="AlphaFoldDB" id="A0A7T5R2Q8"/>
<name>A0A7T5R2Q8_9BACT</name>
<gene>
    <name evidence="2" type="ORF">HYS17_00750</name>
</gene>
<evidence type="ECO:0000313" key="3">
    <source>
        <dbReference type="Proteomes" id="UP000595362"/>
    </source>
</evidence>
<evidence type="ECO:0000313" key="2">
    <source>
        <dbReference type="EMBL" id="QQG36354.1"/>
    </source>
</evidence>
<keyword evidence="1" id="KW-0472">Membrane</keyword>
<keyword evidence="1" id="KW-0812">Transmembrane</keyword>
<dbReference type="Proteomes" id="UP000595362">
    <property type="component" value="Chromosome"/>
</dbReference>
<keyword evidence="1" id="KW-1133">Transmembrane helix</keyword>
<accession>A0A7T5R2Q8</accession>
<dbReference type="EMBL" id="CP066681">
    <property type="protein sequence ID" value="QQG36354.1"/>
    <property type="molecule type" value="Genomic_DNA"/>
</dbReference>
<proteinExistence type="predicted"/>
<reference evidence="2 3" key="1">
    <citation type="submission" date="2020-07" db="EMBL/GenBank/DDBJ databases">
        <title>Huge and variable diversity of episymbiotic CPR bacteria and DPANN archaea in groundwater ecosystems.</title>
        <authorList>
            <person name="He C.Y."/>
            <person name="Keren R."/>
            <person name="Whittaker M."/>
            <person name="Farag I.F."/>
            <person name="Doudna J."/>
            <person name="Cate J.H.D."/>
            <person name="Banfield J.F."/>
        </authorList>
    </citation>
    <scope>NUCLEOTIDE SEQUENCE [LARGE SCALE GENOMIC DNA]</scope>
    <source>
        <strain evidence="2">NC_groundwater_70_Ag_B-0.1um_54_66</strain>
    </source>
</reference>
<sequence length="63" mass="7427">MEVVGWLMLLAFVHVVIRAITLHGDNWYWFLLALTYLLPLGTFLAFFGWVLRRSNTMAKQEKQ</sequence>
<protein>
    <submittedName>
        <fullName evidence="2">Uncharacterized protein</fullName>
    </submittedName>
</protein>
<evidence type="ECO:0000256" key="1">
    <source>
        <dbReference type="SAM" id="Phobius"/>
    </source>
</evidence>
<organism evidence="2 3">
    <name type="scientific">Micavibrio aeruginosavorus</name>
    <dbReference type="NCBI Taxonomy" id="349221"/>
    <lineage>
        <taxon>Bacteria</taxon>
        <taxon>Pseudomonadati</taxon>
        <taxon>Bdellovibrionota</taxon>
        <taxon>Bdellovibrionia</taxon>
        <taxon>Bdellovibrionales</taxon>
        <taxon>Pseudobdellovibrionaceae</taxon>
        <taxon>Micavibrio</taxon>
    </lineage>
</organism>